<accession>A0A9X0YTT2</accession>
<dbReference type="AlphaFoldDB" id="A0A9X0YTT2"/>
<name>A0A9X0YTT2_9BACI</name>
<evidence type="ECO:0000313" key="1">
    <source>
        <dbReference type="EMBL" id="MBP2078499.1"/>
    </source>
</evidence>
<dbReference type="EMBL" id="JAGGMB010000008">
    <property type="protein sequence ID" value="MBP2078499.1"/>
    <property type="molecule type" value="Genomic_DNA"/>
</dbReference>
<dbReference type="Proteomes" id="UP001138793">
    <property type="component" value="Unassembled WGS sequence"/>
</dbReference>
<proteinExistence type="predicted"/>
<organism evidence="1 2">
    <name type="scientific">Oceanobacillus polygoni</name>
    <dbReference type="NCBI Taxonomy" id="1235259"/>
    <lineage>
        <taxon>Bacteria</taxon>
        <taxon>Bacillati</taxon>
        <taxon>Bacillota</taxon>
        <taxon>Bacilli</taxon>
        <taxon>Bacillales</taxon>
        <taxon>Bacillaceae</taxon>
        <taxon>Oceanobacillus</taxon>
    </lineage>
</organism>
<gene>
    <name evidence="1" type="ORF">J2Z64_002763</name>
</gene>
<evidence type="ECO:0000313" key="2">
    <source>
        <dbReference type="Proteomes" id="UP001138793"/>
    </source>
</evidence>
<sequence>MNQTSKKKKSPLIILAVSVLFIAGLADIKYRGLFFRLLPESVQSFLAGIIR</sequence>
<protein>
    <submittedName>
        <fullName evidence="1">Uncharacterized protein</fullName>
    </submittedName>
</protein>
<dbReference type="RefSeq" id="WP_187773777.1">
    <property type="nucleotide sequence ID" value="NZ_JAGGMB010000008.1"/>
</dbReference>
<keyword evidence="2" id="KW-1185">Reference proteome</keyword>
<comment type="caution">
    <text evidence="1">The sequence shown here is derived from an EMBL/GenBank/DDBJ whole genome shotgun (WGS) entry which is preliminary data.</text>
</comment>
<reference evidence="1" key="1">
    <citation type="submission" date="2021-03" db="EMBL/GenBank/DDBJ databases">
        <title>Genomic Encyclopedia of Type Strains, Phase IV (KMG-IV): sequencing the most valuable type-strain genomes for metagenomic binning, comparative biology and taxonomic classification.</title>
        <authorList>
            <person name="Goeker M."/>
        </authorList>
    </citation>
    <scope>NUCLEOTIDE SEQUENCE</scope>
    <source>
        <strain evidence="1">DSM 107338</strain>
    </source>
</reference>